<dbReference type="GeneID" id="75021088"/>
<evidence type="ECO:0000256" key="1">
    <source>
        <dbReference type="SAM" id="Coils"/>
    </source>
</evidence>
<protein>
    <recommendedName>
        <fullName evidence="5">DNA repair protein</fullName>
    </recommendedName>
</protein>
<keyword evidence="2" id="KW-0732">Signal</keyword>
<dbReference type="RefSeq" id="WP_234589165.1">
    <property type="nucleotide sequence ID" value="NZ_CAMIPG010000013.1"/>
</dbReference>
<reference evidence="3" key="1">
    <citation type="journal article" date="2022" name="BMC Genomics">
        <title>Genome sequence of the entomopathogenic Serratia entomophila isolate 626 and characterisation of the species specific itaconate degradation pathway.</title>
        <authorList>
            <person name="Vaughan A.L."/>
            <person name="Altermann E."/>
            <person name="Glare T.R."/>
            <person name="Hurst M.R.H."/>
        </authorList>
    </citation>
    <scope>NUCLEOTIDE SEQUENCE</scope>
    <source>
        <strain evidence="3">626</strain>
    </source>
</reference>
<feature type="signal peptide" evidence="2">
    <location>
        <begin position="1"/>
        <end position="30"/>
    </location>
</feature>
<evidence type="ECO:0000313" key="4">
    <source>
        <dbReference type="Proteomes" id="UP001056873"/>
    </source>
</evidence>
<keyword evidence="1" id="KW-0175">Coiled coil</keyword>
<evidence type="ECO:0000256" key="2">
    <source>
        <dbReference type="SAM" id="SignalP"/>
    </source>
</evidence>
<evidence type="ECO:0000313" key="3">
    <source>
        <dbReference type="EMBL" id="USV01788.1"/>
    </source>
</evidence>
<feature type="chain" id="PRO_5045621991" description="DNA repair protein" evidence="2">
    <location>
        <begin position="31"/>
        <end position="221"/>
    </location>
</feature>
<keyword evidence="4" id="KW-1185">Reference proteome</keyword>
<name>A0ABY5CVD8_9GAMM</name>
<dbReference type="Gene3D" id="1.10.287.1490">
    <property type="match status" value="1"/>
</dbReference>
<sequence length="221" mass="24293">MNKPYFRRGVGKMCLLLILAGLLTPGRGQAADQTLEERLRTQLRSTNQQLQALQAGQAQMQAASNAAEAQLKAAQEQVKRLQAALEQAQGESKTLTQRQESLRSQAAAQIAASQQQTGQYKRAYDELLGLARGKETARASLQGQLQQHQAALASCTLKNQKLYALGKEVLTEYESLGTGSLLKMRQPFATAARVKFDEIAQSYGDKMYENRADARQPTPQP</sequence>
<dbReference type="Proteomes" id="UP001056873">
    <property type="component" value="Chromosome"/>
</dbReference>
<dbReference type="EMBL" id="CP074347">
    <property type="protein sequence ID" value="USV01788.1"/>
    <property type="molecule type" value="Genomic_DNA"/>
</dbReference>
<evidence type="ECO:0008006" key="5">
    <source>
        <dbReference type="Google" id="ProtNLM"/>
    </source>
</evidence>
<proteinExistence type="predicted"/>
<gene>
    <name evidence="3" type="ORF">KFQ06_04500</name>
</gene>
<accession>A0ABY5CVD8</accession>
<organism evidence="3 4">
    <name type="scientific">Serratia entomophila</name>
    <dbReference type="NCBI Taxonomy" id="42906"/>
    <lineage>
        <taxon>Bacteria</taxon>
        <taxon>Pseudomonadati</taxon>
        <taxon>Pseudomonadota</taxon>
        <taxon>Gammaproteobacteria</taxon>
        <taxon>Enterobacterales</taxon>
        <taxon>Yersiniaceae</taxon>
        <taxon>Serratia</taxon>
    </lineage>
</organism>
<feature type="coiled-coil region" evidence="1">
    <location>
        <begin position="36"/>
        <end position="105"/>
    </location>
</feature>